<dbReference type="OrthoDB" id="9803764at2"/>
<sequence length="184" mass="20270">MNIAFILFNGVTALDFVGVYDAVTRLKTMKFIPDLKWDLCAFTEEIVDGTGLIFTPARVKESLEPYDMVIVPGGFGTRTLVNDASFIDWLKTAENSKIKASVCTGSLLFGAAGFLEGKSATTHPNAFRELETYCTVLDQRIVDEGDLITARGVSSSIDLGLYLCEKLAGFDAKEQIRKQMDYQT</sequence>
<protein>
    <submittedName>
        <fullName evidence="2">Thiamine biosynthesis protein ThiJ</fullName>
    </submittedName>
</protein>
<accession>A0A1Q8Q5D8</accession>
<organism evidence="2 3">
    <name type="scientific">Domibacillus antri</name>
    <dbReference type="NCBI Taxonomy" id="1714264"/>
    <lineage>
        <taxon>Bacteria</taxon>
        <taxon>Bacillati</taxon>
        <taxon>Bacillota</taxon>
        <taxon>Bacilli</taxon>
        <taxon>Bacillales</taxon>
        <taxon>Bacillaceae</taxon>
        <taxon>Domibacillus</taxon>
    </lineage>
</organism>
<dbReference type="PANTHER" id="PTHR43130">
    <property type="entry name" value="ARAC-FAMILY TRANSCRIPTIONAL REGULATOR"/>
    <property type="match status" value="1"/>
</dbReference>
<dbReference type="Gene3D" id="3.40.50.880">
    <property type="match status" value="1"/>
</dbReference>
<dbReference type="GO" id="GO:0006355">
    <property type="term" value="P:regulation of DNA-templated transcription"/>
    <property type="evidence" value="ECO:0007669"/>
    <property type="project" value="TreeGrafter"/>
</dbReference>
<reference evidence="2 3" key="1">
    <citation type="submission" date="2016-12" db="EMBL/GenBank/DDBJ databases">
        <title>Domibacillus antri genome sequencing.</title>
        <authorList>
            <person name="Verma A."/>
            <person name="Krishnamurthi S."/>
        </authorList>
    </citation>
    <scope>NUCLEOTIDE SEQUENCE [LARGE SCALE GENOMIC DNA]</scope>
    <source>
        <strain evidence="2 3">XD80</strain>
    </source>
</reference>
<proteinExistence type="predicted"/>
<keyword evidence="3" id="KW-1185">Reference proteome</keyword>
<comment type="caution">
    <text evidence="2">The sequence shown here is derived from an EMBL/GenBank/DDBJ whole genome shotgun (WGS) entry which is preliminary data.</text>
</comment>
<feature type="domain" description="DJ-1/PfpI" evidence="1">
    <location>
        <begin position="2"/>
        <end position="165"/>
    </location>
</feature>
<evidence type="ECO:0000259" key="1">
    <source>
        <dbReference type="Pfam" id="PF01965"/>
    </source>
</evidence>
<dbReference type="PANTHER" id="PTHR43130:SF2">
    <property type="entry name" value="DJ-1_PFPI DOMAIN-CONTAINING PROTEIN"/>
    <property type="match status" value="1"/>
</dbReference>
<dbReference type="AlphaFoldDB" id="A0A1Q8Q5D8"/>
<dbReference type="Proteomes" id="UP000185568">
    <property type="component" value="Unassembled WGS sequence"/>
</dbReference>
<evidence type="ECO:0000313" key="2">
    <source>
        <dbReference type="EMBL" id="OLN22573.1"/>
    </source>
</evidence>
<gene>
    <name evidence="2" type="ORF">BTO30_08780</name>
</gene>
<name>A0A1Q8Q5D8_9BACI</name>
<dbReference type="EMBL" id="MSDU01000016">
    <property type="protein sequence ID" value="OLN22573.1"/>
    <property type="molecule type" value="Genomic_DNA"/>
</dbReference>
<dbReference type="STRING" id="1714264.BTO30_08780"/>
<dbReference type="SUPFAM" id="SSF52317">
    <property type="entry name" value="Class I glutamine amidotransferase-like"/>
    <property type="match status" value="1"/>
</dbReference>
<dbReference type="CDD" id="cd03139">
    <property type="entry name" value="GATase1_PfpI_2"/>
    <property type="match status" value="1"/>
</dbReference>
<dbReference type="InterPro" id="IPR029062">
    <property type="entry name" value="Class_I_gatase-like"/>
</dbReference>
<dbReference type="InterPro" id="IPR052158">
    <property type="entry name" value="INH-QAR"/>
</dbReference>
<evidence type="ECO:0000313" key="3">
    <source>
        <dbReference type="Proteomes" id="UP000185568"/>
    </source>
</evidence>
<dbReference type="InterPro" id="IPR002818">
    <property type="entry name" value="DJ-1/PfpI"/>
</dbReference>
<dbReference type="RefSeq" id="WP_075398354.1">
    <property type="nucleotide sequence ID" value="NZ_MSDU01000016.1"/>
</dbReference>
<dbReference type="Pfam" id="PF01965">
    <property type="entry name" value="DJ-1_PfpI"/>
    <property type="match status" value="1"/>
</dbReference>